<organism evidence="1 2">
    <name type="scientific">Fusarium solani subsp. cucurbitae</name>
    <name type="common">Neocosmosporum cucurbitae</name>
    <dbReference type="NCBI Taxonomy" id="2747967"/>
    <lineage>
        <taxon>Eukaryota</taxon>
        <taxon>Fungi</taxon>
        <taxon>Dikarya</taxon>
        <taxon>Ascomycota</taxon>
        <taxon>Pezizomycotina</taxon>
        <taxon>Sordariomycetes</taxon>
        <taxon>Hypocreomycetidae</taxon>
        <taxon>Hypocreales</taxon>
        <taxon>Nectriaceae</taxon>
        <taxon>Fusarium</taxon>
        <taxon>Fusarium solani species complex</taxon>
    </lineage>
</organism>
<gene>
    <name evidence="1" type="ORF">LCI18_009796</name>
</gene>
<proteinExistence type="predicted"/>
<dbReference type="Proteomes" id="UP000830768">
    <property type="component" value="Chromosome 8"/>
</dbReference>
<reference evidence="1" key="1">
    <citation type="submission" date="2021-11" db="EMBL/GenBank/DDBJ databases">
        <title>Fusarium solani-melongenae Genome sequencing and assembly.</title>
        <authorList>
            <person name="Xie S."/>
            <person name="Huang L."/>
            <person name="Zhang X."/>
        </authorList>
    </citation>
    <scope>NUCLEOTIDE SEQUENCE</scope>
    <source>
        <strain evidence="1">CRI 24-3</strain>
    </source>
</reference>
<evidence type="ECO:0000313" key="1">
    <source>
        <dbReference type="EMBL" id="UPK98861.1"/>
    </source>
</evidence>
<protein>
    <submittedName>
        <fullName evidence="1">Uncharacterized protein</fullName>
    </submittedName>
</protein>
<evidence type="ECO:0000313" key="2">
    <source>
        <dbReference type="Proteomes" id="UP000830768"/>
    </source>
</evidence>
<name>A0ACD3ZCC8_FUSSC</name>
<sequence length="846" mass="93794">MLERPSDDRRRLVLSPHLPNVSKTQLTGRGVSSSPEIPMSTGPHRMGPDRRGYSRPRIRPLNFFPCDLDPDNELARSDLSGRISYSHTMESPGPSTSQRSFKRSYVACVSCRTRKSRCIVKDKPPCNKCEREHRECRFDHRQRGPKHREPPKWTQQETATTSRQHPLPEVPLPGTSPKQLDVSLGGYQGDALGFSQSPNNTGHSLYDRVRSSIVTGTNDALDILSDAVDRQRSVAASTPSQPTNGPKITPGGFNGVGFTITALSEPEDSTLDLWDKCRFVRQGLFTAQEAVTYMDLFFEKLQPLSPVIIDQFRSHSAHTHLIHEEAMLCCTILTIASRFFMLPGAGGTSRSHNIHQRLWSHCEMLIKRILLGQEKTSTAKTRAIGTVESLMLISDWHPRALHFPPETDGWDALLISPGYDPVNRRRMNDEAPLIRWKDDVFEPAKRANRMSWMLLGMANNLAYELGVISSQRPEASRSTELQIIRSLRAQKLLYVYLTQTATRLGYPSVFPESIAVTASRLPMQNSDEPAHRSWMAYMDLSLELTQLSRTASSMFFQSAAHLQSQVLGDHYADLLDHFAASLSKWQQKYDSVCKDINEPLRDSLLIEFHHLKACTGAISIQAVVARASSAGFTATNTDPDEVLSTFITPKDARFLQEVISDSKKLLRIATMSDFKAQLPYAPARVKISVISSSVFLLKALSVGSTHTDVNDALYVLDQCTSTLNSSPPDDMDFALRYAALIEKHTAQFRAHLTASRGQGAGEQYARTLPSNGAGENETEGAEGYMATMGTSEDDLGFVGFDAGDTWVSLPFDSSIAPFGGGCDQLSLGLDIDSLNFLWSLPGLGPE</sequence>
<accession>A0ACD3ZCC8</accession>
<dbReference type="EMBL" id="CP090036">
    <property type="protein sequence ID" value="UPK98861.1"/>
    <property type="molecule type" value="Genomic_DNA"/>
</dbReference>
<keyword evidence="2" id="KW-1185">Reference proteome</keyword>